<dbReference type="AlphaFoldDB" id="A0A6M4SR93"/>
<protein>
    <submittedName>
        <fullName evidence="1">Uncharacterized protein</fullName>
    </submittedName>
</protein>
<accession>A0A6M4SR93</accession>
<sequence>MEKYKFNNKNLNPLLNISTQTYLLLKKPILNMLNSHLIDFLSNFRNMCSKNNNDIVICEHKLAYINENYSPYIWEYWWEHESLIFDSYYSNEGDFKVDLKDDHYKKYLEYIELLDFEKNEYVAARGHSLVCHCCGTELDKCTFGHYYLDSDFDYD</sequence>
<reference evidence="1" key="1">
    <citation type="journal article" date="2020" name="Mitochondrial DNA Part B Resour">
        <title>Complete mitogenomes of the chlorophycean green algae Bulbochaete rectangularis var. hiloensis (Oedogoniales) and Stigeoclonium helveticum (Chaetophorales) provide insight into the sequence of events that led to the acquisition of a reduced-derived pattern of evolution in the Chlamydomonadales and Sphaeropleales.</title>
        <authorList>
            <person name="Turmel M."/>
            <person name="Belanger A.-S."/>
            <person name="Otis C."/>
            <person name="Lemieux C."/>
        </authorList>
    </citation>
    <scope>NUCLEOTIDE SEQUENCE</scope>
</reference>
<dbReference type="EMBL" id="MN810332">
    <property type="protein sequence ID" value="QJS52062.1"/>
    <property type="molecule type" value="Genomic_DNA"/>
</dbReference>
<keyword evidence="1" id="KW-0496">Mitochondrion</keyword>
<proteinExistence type="predicted"/>
<name>A0A6M4SR93_STIHE</name>
<evidence type="ECO:0000313" key="1">
    <source>
        <dbReference type="EMBL" id="QJS52062.1"/>
    </source>
</evidence>
<geneLocation type="mitochondrion" evidence="1"/>
<gene>
    <name evidence="1" type="primary">orf155</name>
</gene>
<organism evidence="1">
    <name type="scientific">Stigeoclonium helveticum</name>
    <name type="common">Green alga</name>
    <dbReference type="NCBI Taxonomy" id="55999"/>
    <lineage>
        <taxon>Eukaryota</taxon>
        <taxon>Viridiplantae</taxon>
        <taxon>Chlorophyta</taxon>
        <taxon>core chlorophytes</taxon>
        <taxon>Chlorophyceae</taxon>
        <taxon>OCC clade</taxon>
        <taxon>Chaetophorales</taxon>
        <taxon>Chaetophoraceae</taxon>
        <taxon>Stigeoclonium</taxon>
    </lineage>
</organism>